<feature type="compositionally biased region" description="Basic residues" evidence="1">
    <location>
        <begin position="24"/>
        <end position="49"/>
    </location>
</feature>
<feature type="non-terminal residue" evidence="2">
    <location>
        <position position="1"/>
    </location>
</feature>
<feature type="region of interest" description="Disordered" evidence="1">
    <location>
        <begin position="1"/>
        <end position="70"/>
    </location>
</feature>
<organism evidence="2 3">
    <name type="scientific">Thlaspi arvense</name>
    <name type="common">Field penny-cress</name>
    <dbReference type="NCBI Taxonomy" id="13288"/>
    <lineage>
        <taxon>Eukaryota</taxon>
        <taxon>Viridiplantae</taxon>
        <taxon>Streptophyta</taxon>
        <taxon>Embryophyta</taxon>
        <taxon>Tracheophyta</taxon>
        <taxon>Spermatophyta</taxon>
        <taxon>Magnoliopsida</taxon>
        <taxon>eudicotyledons</taxon>
        <taxon>Gunneridae</taxon>
        <taxon>Pentapetalae</taxon>
        <taxon>rosids</taxon>
        <taxon>malvids</taxon>
        <taxon>Brassicales</taxon>
        <taxon>Brassicaceae</taxon>
        <taxon>Thlaspideae</taxon>
        <taxon>Thlaspi</taxon>
    </lineage>
</organism>
<gene>
    <name evidence="2" type="ORF">TAV2_LOCUS10464</name>
</gene>
<name>A0AAU9RWC0_THLAR</name>
<dbReference type="EMBL" id="OU466859">
    <property type="protein sequence ID" value="CAH2052658.1"/>
    <property type="molecule type" value="Genomic_DNA"/>
</dbReference>
<evidence type="ECO:0000313" key="2">
    <source>
        <dbReference type="EMBL" id="CAH2052658.1"/>
    </source>
</evidence>
<sequence>VISPAGKEGDVEVPANVSNMILHPPRRKRAPGRRKEKRIRSVTRVKKEKPNKYYKCSQPGHNRTSWPLLK</sequence>
<keyword evidence="3" id="KW-1185">Reference proteome</keyword>
<feature type="compositionally biased region" description="Polar residues" evidence="1">
    <location>
        <begin position="59"/>
        <end position="70"/>
    </location>
</feature>
<evidence type="ECO:0000313" key="3">
    <source>
        <dbReference type="Proteomes" id="UP000836841"/>
    </source>
</evidence>
<proteinExistence type="predicted"/>
<dbReference type="Proteomes" id="UP000836841">
    <property type="component" value="Chromosome 3"/>
</dbReference>
<reference evidence="2 3" key="1">
    <citation type="submission" date="2022-03" db="EMBL/GenBank/DDBJ databases">
        <authorList>
            <person name="Nunn A."/>
            <person name="Chopra R."/>
            <person name="Nunn A."/>
            <person name="Contreras Garrido A."/>
        </authorList>
    </citation>
    <scope>NUCLEOTIDE SEQUENCE [LARGE SCALE GENOMIC DNA]</scope>
</reference>
<evidence type="ECO:0000256" key="1">
    <source>
        <dbReference type="SAM" id="MobiDB-lite"/>
    </source>
</evidence>
<dbReference type="AlphaFoldDB" id="A0AAU9RWC0"/>
<protein>
    <submittedName>
        <fullName evidence="2">Uncharacterized protein</fullName>
    </submittedName>
</protein>
<accession>A0AAU9RWC0</accession>